<evidence type="ECO:0000313" key="2">
    <source>
        <dbReference type="EMBL" id="PPJ62931.1"/>
    </source>
</evidence>
<dbReference type="RefSeq" id="WP_104388203.1">
    <property type="nucleotide sequence ID" value="NZ_PGEM01000087.1"/>
</dbReference>
<dbReference type="InterPro" id="IPR013830">
    <property type="entry name" value="SGNH_hydro"/>
</dbReference>
<dbReference type="SUPFAM" id="SSF52266">
    <property type="entry name" value="SGNH hydrolase"/>
    <property type="match status" value="1"/>
</dbReference>
<proteinExistence type="predicted"/>
<comment type="caution">
    <text evidence="2">The sequence shown here is derived from an EMBL/GenBank/DDBJ whole genome shotgun (WGS) entry which is preliminary data.</text>
</comment>
<dbReference type="CDD" id="cd01835">
    <property type="entry name" value="SGNH_hydrolase_like_3"/>
    <property type="match status" value="1"/>
</dbReference>
<protein>
    <submittedName>
        <fullName evidence="2">G-D-S-L family lipolytic protein</fullName>
    </submittedName>
</protein>
<dbReference type="PANTHER" id="PTHR30383:SF5">
    <property type="entry name" value="SGNH HYDROLASE-TYPE ESTERASE DOMAIN-CONTAINING PROTEIN"/>
    <property type="match status" value="1"/>
</dbReference>
<feature type="domain" description="SGNH hydrolase-type esterase" evidence="1">
    <location>
        <begin position="26"/>
        <end position="215"/>
    </location>
</feature>
<dbReference type="InterPro" id="IPR036514">
    <property type="entry name" value="SGNH_hydro_sf"/>
</dbReference>
<evidence type="ECO:0000259" key="1">
    <source>
        <dbReference type="Pfam" id="PF13472"/>
    </source>
</evidence>
<dbReference type="GO" id="GO:0004622">
    <property type="term" value="F:phosphatidylcholine lysophospholipase activity"/>
    <property type="evidence" value="ECO:0007669"/>
    <property type="project" value="TreeGrafter"/>
</dbReference>
<dbReference type="Pfam" id="PF13472">
    <property type="entry name" value="Lipase_GDSL_2"/>
    <property type="match status" value="1"/>
</dbReference>
<keyword evidence="3" id="KW-1185">Reference proteome</keyword>
<name>A0A2S6CTB9_9CYAN</name>
<dbReference type="OrthoDB" id="252349at2"/>
<sequence length="251" mass="29083">MPSFQTSTSMQLSVSPKLGQPLKIVALGDSLVYGYGDPEKGGWVEQLRRWWMLPDSVGHVLYNLGVRGDRTQQISQRLEVEFRHRGEIRNRVPDLIILSVGVNDTPRLRSTTGRNYTDFSKFESEIATLLDQAQQLCPVLFVGMVPVDEAKMPFLDCLFYNHADQYRYKEATRQACEQRQIPYLDIFDQWMQRSQAWRSDRMTKDGLHPNTLGYQDLLEAVLNWIELSQYHCQADYPSFMTLGDAKFETFI</sequence>
<dbReference type="Gene3D" id="3.40.50.1110">
    <property type="entry name" value="SGNH hydrolase"/>
    <property type="match status" value="1"/>
</dbReference>
<dbReference type="AlphaFoldDB" id="A0A2S6CTB9"/>
<dbReference type="EMBL" id="PGEM01000087">
    <property type="protein sequence ID" value="PPJ62931.1"/>
    <property type="molecule type" value="Genomic_DNA"/>
</dbReference>
<reference evidence="2 3" key="1">
    <citation type="submission" date="2018-02" db="EMBL/GenBank/DDBJ databases">
        <title>Discovery of a pederin family compound in a non-symbiotic bloom-forming cyanobacterium.</title>
        <authorList>
            <person name="Kust A."/>
            <person name="Mares J."/>
            <person name="Jokela J."/>
            <person name="Urajova P."/>
            <person name="Hajek J."/>
            <person name="Saurav K."/>
            <person name="Voracova K."/>
            <person name="Fewer D.P."/>
            <person name="Haapaniemi E."/>
            <person name="Permi P."/>
            <person name="Rehakova K."/>
            <person name="Sivonen K."/>
            <person name="Hrouzek P."/>
        </authorList>
    </citation>
    <scope>NUCLEOTIDE SEQUENCE [LARGE SCALE GENOMIC DNA]</scope>
    <source>
        <strain evidence="2 3">CHARLIE-1</strain>
    </source>
</reference>
<evidence type="ECO:0000313" key="3">
    <source>
        <dbReference type="Proteomes" id="UP000239589"/>
    </source>
</evidence>
<dbReference type="PANTHER" id="PTHR30383">
    <property type="entry name" value="THIOESTERASE 1/PROTEASE 1/LYSOPHOSPHOLIPASE L1"/>
    <property type="match status" value="1"/>
</dbReference>
<accession>A0A2S6CTB9</accession>
<dbReference type="InterPro" id="IPR051532">
    <property type="entry name" value="Ester_Hydrolysis_Enzymes"/>
</dbReference>
<gene>
    <name evidence="2" type="ORF">CUN59_12780</name>
</gene>
<dbReference type="Proteomes" id="UP000239589">
    <property type="component" value="Unassembled WGS sequence"/>
</dbReference>
<organism evidence="2 3">
    <name type="scientific">Cuspidothrix issatschenkoi CHARLIE-1</name>
    <dbReference type="NCBI Taxonomy" id="2052836"/>
    <lineage>
        <taxon>Bacteria</taxon>
        <taxon>Bacillati</taxon>
        <taxon>Cyanobacteriota</taxon>
        <taxon>Cyanophyceae</taxon>
        <taxon>Nostocales</taxon>
        <taxon>Aphanizomenonaceae</taxon>
        <taxon>Cuspidothrix</taxon>
    </lineage>
</organism>